<name>A0AAW2T6X9_SESRA</name>
<dbReference type="PANTHER" id="PTHR48258">
    <property type="entry name" value="DUF4218 DOMAIN-CONTAINING PROTEIN-RELATED"/>
    <property type="match status" value="1"/>
</dbReference>
<reference evidence="2" key="1">
    <citation type="submission" date="2020-06" db="EMBL/GenBank/DDBJ databases">
        <authorList>
            <person name="Li T."/>
            <person name="Hu X."/>
            <person name="Zhang T."/>
            <person name="Song X."/>
            <person name="Zhang H."/>
            <person name="Dai N."/>
            <person name="Sheng W."/>
            <person name="Hou X."/>
            <person name="Wei L."/>
        </authorList>
    </citation>
    <scope>NUCLEOTIDE SEQUENCE</scope>
    <source>
        <strain evidence="2">G02</strain>
        <tissue evidence="2">Leaf</tissue>
    </source>
</reference>
<protein>
    <recommendedName>
        <fullName evidence="1">DUF4218 domain-containing protein</fullName>
    </recommendedName>
</protein>
<dbReference type="EMBL" id="JACGWJ010000009">
    <property type="protein sequence ID" value="KAL0400272.1"/>
    <property type="molecule type" value="Genomic_DNA"/>
</dbReference>
<accession>A0AAW2T6X9</accession>
<feature type="domain" description="DUF4218" evidence="1">
    <location>
        <begin position="48"/>
        <end position="101"/>
    </location>
</feature>
<evidence type="ECO:0000313" key="2">
    <source>
        <dbReference type="EMBL" id="KAL0400272.1"/>
    </source>
</evidence>
<dbReference type="Pfam" id="PF13960">
    <property type="entry name" value="DUF4218"/>
    <property type="match status" value="1"/>
</dbReference>
<organism evidence="2">
    <name type="scientific">Sesamum radiatum</name>
    <name type="common">Black benniseed</name>
    <dbReference type="NCBI Taxonomy" id="300843"/>
    <lineage>
        <taxon>Eukaryota</taxon>
        <taxon>Viridiplantae</taxon>
        <taxon>Streptophyta</taxon>
        <taxon>Embryophyta</taxon>
        <taxon>Tracheophyta</taxon>
        <taxon>Spermatophyta</taxon>
        <taxon>Magnoliopsida</taxon>
        <taxon>eudicotyledons</taxon>
        <taxon>Gunneridae</taxon>
        <taxon>Pentapetalae</taxon>
        <taxon>asterids</taxon>
        <taxon>lamiids</taxon>
        <taxon>Lamiales</taxon>
        <taxon>Pedaliaceae</taxon>
        <taxon>Sesamum</taxon>
    </lineage>
</organism>
<evidence type="ECO:0000259" key="1">
    <source>
        <dbReference type="Pfam" id="PF13960"/>
    </source>
</evidence>
<dbReference type="InterPro" id="IPR025452">
    <property type="entry name" value="DUF4218"/>
</dbReference>
<sequence>MKELRLHGRKSHDCHIFMQKLIPIAFCEMLSGSVWIALTEVSLLFEILCSTVLDVNKVQELEASVAIILCNLEKIFPPAFFDTMVHLIVHLPYEVRMGGPV</sequence>
<gene>
    <name evidence="2" type="ORF">Sradi_2370500</name>
</gene>
<dbReference type="AlphaFoldDB" id="A0AAW2T6X9"/>
<reference evidence="2" key="2">
    <citation type="journal article" date="2024" name="Plant">
        <title>Genomic evolution and insights into agronomic trait innovations of Sesamum species.</title>
        <authorList>
            <person name="Miao H."/>
            <person name="Wang L."/>
            <person name="Qu L."/>
            <person name="Liu H."/>
            <person name="Sun Y."/>
            <person name="Le M."/>
            <person name="Wang Q."/>
            <person name="Wei S."/>
            <person name="Zheng Y."/>
            <person name="Lin W."/>
            <person name="Duan Y."/>
            <person name="Cao H."/>
            <person name="Xiong S."/>
            <person name="Wang X."/>
            <person name="Wei L."/>
            <person name="Li C."/>
            <person name="Ma Q."/>
            <person name="Ju M."/>
            <person name="Zhao R."/>
            <person name="Li G."/>
            <person name="Mu C."/>
            <person name="Tian Q."/>
            <person name="Mei H."/>
            <person name="Zhang T."/>
            <person name="Gao T."/>
            <person name="Zhang H."/>
        </authorList>
    </citation>
    <scope>NUCLEOTIDE SEQUENCE</scope>
    <source>
        <strain evidence="2">G02</strain>
    </source>
</reference>
<proteinExistence type="predicted"/>
<dbReference type="PANTHER" id="PTHR48258:SF4">
    <property type="entry name" value="DUF4216 DOMAIN-CONTAINING PROTEIN"/>
    <property type="match status" value="1"/>
</dbReference>
<comment type="caution">
    <text evidence="2">The sequence shown here is derived from an EMBL/GenBank/DDBJ whole genome shotgun (WGS) entry which is preliminary data.</text>
</comment>